<comment type="caution">
    <text evidence="4">The sequence shown here is derived from an EMBL/GenBank/DDBJ whole genome shotgun (WGS) entry which is preliminary data.</text>
</comment>
<dbReference type="InterPro" id="IPR037143">
    <property type="entry name" value="4-PPantetheinyl_Trfase_dom_sf"/>
</dbReference>
<dbReference type="EMBL" id="JAEVHL010000044">
    <property type="protein sequence ID" value="MBM0276125.1"/>
    <property type="molecule type" value="Genomic_DNA"/>
</dbReference>
<dbReference type="Pfam" id="PF17837">
    <property type="entry name" value="4PPT_N"/>
    <property type="match status" value="1"/>
</dbReference>
<dbReference type="PRINTS" id="PR01399">
    <property type="entry name" value="ENTSNTHTASED"/>
</dbReference>
<dbReference type="Proteomes" id="UP000622245">
    <property type="component" value="Unassembled WGS sequence"/>
</dbReference>
<dbReference type="PANTHER" id="PTHR38096:SF1">
    <property type="entry name" value="ENTEROBACTIN SYNTHASE COMPONENT D"/>
    <property type="match status" value="1"/>
</dbReference>
<feature type="domain" description="4'-phosphopantetheinyl transferase" evidence="2">
    <location>
        <begin position="102"/>
        <end position="179"/>
    </location>
</feature>
<dbReference type="Pfam" id="PF01648">
    <property type="entry name" value="ACPS"/>
    <property type="match status" value="1"/>
</dbReference>
<sequence length="219" mass="23476">MIAHLLPRTVVAVETFTDRPGETVFPGEADLIANAVDGRRREFITARRCAREALLRLGHPPAPIRPGPRREPVWPAGVVGSITHCAGYRAAAVGLATDIAALGIDAEPHGALPEGVLGSVTAVGDAGLLTDLARRDPTTHWDRLLFSAKESIYKAWYPLTHRWLGFEDASLTIDPATATFSGRLHVSGTRRDGGRDLRELHGRYAVAGGLVLTAVTVPE</sequence>
<protein>
    <submittedName>
        <fullName evidence="4">4'-phosphopantetheinyl transferase superfamily protein</fullName>
    </submittedName>
</protein>
<evidence type="ECO:0000313" key="5">
    <source>
        <dbReference type="Proteomes" id="UP000622245"/>
    </source>
</evidence>
<gene>
    <name evidence="4" type="ORF">JM949_12085</name>
</gene>
<organism evidence="4 5">
    <name type="scientific">Micromonospora tarensis</name>
    <dbReference type="NCBI Taxonomy" id="2806100"/>
    <lineage>
        <taxon>Bacteria</taxon>
        <taxon>Bacillati</taxon>
        <taxon>Actinomycetota</taxon>
        <taxon>Actinomycetes</taxon>
        <taxon>Micromonosporales</taxon>
        <taxon>Micromonosporaceae</taxon>
        <taxon>Micromonospora</taxon>
    </lineage>
</organism>
<keyword evidence="5" id="KW-1185">Reference proteome</keyword>
<dbReference type="GO" id="GO:0016740">
    <property type="term" value="F:transferase activity"/>
    <property type="evidence" value="ECO:0007669"/>
    <property type="project" value="UniProtKB-KW"/>
</dbReference>
<proteinExistence type="predicted"/>
<reference evidence="4 5" key="1">
    <citation type="submission" date="2021-01" db="EMBL/GenBank/DDBJ databases">
        <title>Draft genome sequence of Micromonospora sp. strain STR1s_6.</title>
        <authorList>
            <person name="Karlyshev A."/>
            <person name="Jawad R."/>
        </authorList>
    </citation>
    <scope>NUCLEOTIDE SEQUENCE [LARGE SCALE GENOMIC DNA]</scope>
    <source>
        <strain evidence="4 5">STR1S-6</strain>
    </source>
</reference>
<dbReference type="InterPro" id="IPR008278">
    <property type="entry name" value="4-PPantetheinyl_Trfase_dom"/>
</dbReference>
<dbReference type="InterPro" id="IPR041354">
    <property type="entry name" value="4PPT_N"/>
</dbReference>
<accession>A0ABS1YFC7</accession>
<dbReference type="SUPFAM" id="SSF56214">
    <property type="entry name" value="4'-phosphopantetheinyl transferase"/>
    <property type="match status" value="1"/>
</dbReference>
<name>A0ABS1YFC7_9ACTN</name>
<dbReference type="PANTHER" id="PTHR38096">
    <property type="entry name" value="ENTEROBACTIN SYNTHASE COMPONENT D"/>
    <property type="match status" value="1"/>
</dbReference>
<dbReference type="RefSeq" id="WP_203148512.1">
    <property type="nucleotide sequence ID" value="NZ_JAEVHL010000044.1"/>
</dbReference>
<feature type="domain" description="4'-phosphopantetheinyl transferase N-terminal" evidence="3">
    <location>
        <begin position="28"/>
        <end position="93"/>
    </location>
</feature>
<keyword evidence="1 4" id="KW-0808">Transferase</keyword>
<dbReference type="InterPro" id="IPR003542">
    <property type="entry name" value="Enbac_synth_compD-like"/>
</dbReference>
<evidence type="ECO:0000259" key="2">
    <source>
        <dbReference type="Pfam" id="PF01648"/>
    </source>
</evidence>
<evidence type="ECO:0000313" key="4">
    <source>
        <dbReference type="EMBL" id="MBM0276125.1"/>
    </source>
</evidence>
<evidence type="ECO:0000259" key="3">
    <source>
        <dbReference type="Pfam" id="PF17837"/>
    </source>
</evidence>
<evidence type="ECO:0000256" key="1">
    <source>
        <dbReference type="ARBA" id="ARBA00022679"/>
    </source>
</evidence>